<dbReference type="Gene3D" id="3.30.750.24">
    <property type="entry name" value="STAS domain"/>
    <property type="match status" value="1"/>
</dbReference>
<dbReference type="SUPFAM" id="SSF52091">
    <property type="entry name" value="SpoIIaa-like"/>
    <property type="match status" value="1"/>
</dbReference>
<sequence>MINSESGQGPDEATDGGHLEVDHEAGLTTITLHGEVDAALGSVLDDLCARAGAAGLPVRVDLSAVTFLESTGASFLVRLTRAVTPHRVTLVKPAPQVLYLLQVTKLVTIFDIVD</sequence>
<reference evidence="3 4" key="1">
    <citation type="submission" date="2024-07" db="EMBL/GenBank/DDBJ databases">
        <authorList>
            <person name="Thanompreechachai J."/>
            <person name="Duangmal K."/>
        </authorList>
    </citation>
    <scope>NUCLEOTIDE SEQUENCE [LARGE SCALE GENOMIC DNA]</scope>
    <source>
        <strain evidence="3 4">KCTC 19886</strain>
    </source>
</reference>
<protein>
    <submittedName>
        <fullName evidence="3">STAS domain-containing protein</fullName>
    </submittedName>
</protein>
<evidence type="ECO:0000313" key="3">
    <source>
        <dbReference type="EMBL" id="MEW9265140.1"/>
    </source>
</evidence>
<keyword evidence="4" id="KW-1185">Reference proteome</keyword>
<dbReference type="RefSeq" id="WP_367638075.1">
    <property type="nucleotide sequence ID" value="NZ_JBFNQN010000006.1"/>
</dbReference>
<evidence type="ECO:0000259" key="2">
    <source>
        <dbReference type="PROSITE" id="PS50801"/>
    </source>
</evidence>
<feature type="domain" description="STAS" evidence="2">
    <location>
        <begin position="17"/>
        <end position="114"/>
    </location>
</feature>
<gene>
    <name evidence="3" type="ORF">AB1207_10310</name>
</gene>
<proteinExistence type="predicted"/>
<dbReference type="Proteomes" id="UP001555826">
    <property type="component" value="Unassembled WGS sequence"/>
</dbReference>
<dbReference type="InterPro" id="IPR036513">
    <property type="entry name" value="STAS_dom_sf"/>
</dbReference>
<dbReference type="EMBL" id="JBFNQN010000006">
    <property type="protein sequence ID" value="MEW9265140.1"/>
    <property type="molecule type" value="Genomic_DNA"/>
</dbReference>
<dbReference type="CDD" id="cd07043">
    <property type="entry name" value="STAS_anti-anti-sigma_factors"/>
    <property type="match status" value="1"/>
</dbReference>
<organism evidence="3 4">
    <name type="scientific">Kineococcus endophyticus</name>
    <dbReference type="NCBI Taxonomy" id="1181883"/>
    <lineage>
        <taxon>Bacteria</taxon>
        <taxon>Bacillati</taxon>
        <taxon>Actinomycetota</taxon>
        <taxon>Actinomycetes</taxon>
        <taxon>Kineosporiales</taxon>
        <taxon>Kineosporiaceae</taxon>
        <taxon>Kineococcus</taxon>
    </lineage>
</organism>
<evidence type="ECO:0000256" key="1">
    <source>
        <dbReference type="SAM" id="MobiDB-lite"/>
    </source>
</evidence>
<evidence type="ECO:0000313" key="4">
    <source>
        <dbReference type="Proteomes" id="UP001555826"/>
    </source>
</evidence>
<name>A0ABV3P693_9ACTN</name>
<comment type="caution">
    <text evidence="3">The sequence shown here is derived from an EMBL/GenBank/DDBJ whole genome shotgun (WGS) entry which is preliminary data.</text>
</comment>
<feature type="region of interest" description="Disordered" evidence="1">
    <location>
        <begin position="1"/>
        <end position="20"/>
    </location>
</feature>
<dbReference type="InterPro" id="IPR002645">
    <property type="entry name" value="STAS_dom"/>
</dbReference>
<dbReference type="Pfam" id="PF13466">
    <property type="entry name" value="STAS_2"/>
    <property type="match status" value="1"/>
</dbReference>
<dbReference type="PROSITE" id="PS50801">
    <property type="entry name" value="STAS"/>
    <property type="match status" value="1"/>
</dbReference>
<dbReference type="InterPro" id="IPR058548">
    <property type="entry name" value="MlaB-like_STAS"/>
</dbReference>
<accession>A0ABV3P693</accession>